<dbReference type="InterPro" id="IPR000219">
    <property type="entry name" value="DH_dom"/>
</dbReference>
<dbReference type="InterPro" id="IPR002048">
    <property type="entry name" value="EF_hand_dom"/>
</dbReference>
<dbReference type="EMBL" id="PZQS01000006">
    <property type="protein sequence ID" value="PVD28103.1"/>
    <property type="molecule type" value="Genomic_DNA"/>
</dbReference>
<protein>
    <recommendedName>
        <fullName evidence="20">Intersectin-1</fullName>
    </recommendedName>
</protein>
<evidence type="ECO:0000259" key="13">
    <source>
        <dbReference type="PROSITE" id="PS50003"/>
    </source>
</evidence>
<feature type="region of interest" description="Disordered" evidence="11">
    <location>
        <begin position="363"/>
        <end position="422"/>
    </location>
</feature>
<dbReference type="GO" id="GO:0045202">
    <property type="term" value="C:synapse"/>
    <property type="evidence" value="ECO:0007669"/>
    <property type="project" value="UniProtKB-SubCell"/>
</dbReference>
<sequence length="1705" mass="191140">MLAGRLSEDDPAEETLIATPLKKHHLNQNCCKNFNITMAAGSSDPWKISGEERAKHDAQFFQLKPVNGFITGAQARDFFMQSGLSTQVLGQIWQELSFSYRSLADMNGDGKMDKLEFSVAMHLIKKKLQGYELPKVLPASLKAAPSPVMGSFGLQAGPIPMGQQVVMGMAPAMNPPMGMVPMSTALMPQASLGTATITTGAVGMPLMANGISPAIAPMGAPVAVIPQGTLSDVDNDGKLTCDEFCIAMHLSDLARLGRALPPKLPAELIPSRGRSGSFGTPAGVTMPLPPGGQQKDSFGDLLGGFGMAQPAQPPVQPVAVDDKAVEEIAPVTFEDKRKENFDKGQAELERRRALLQEQLKQEENARLEKERREAEKRERIRQEQEARRQEELQRQLERQRKMEQEREEQRRKMMEQREQARRELERQRQMEWERQRKEQLMAEKQREYEQLAILKSQSTNLKCELESLDGKKSELAAKITQVRSGVTDLTTSIEGMRVQRDQTLTDIDRFEKEMQELSQRLTRLAGEKDQLNLQLQTQQNIPLSDTHRTVMHSVELKRTNVQKLRRELEQLEQETETHLVDIDSDNVQLKSLSGLVEQLEREIPMLQQRQQEARALKQQQEADSKAKERQNQEQLKKEIDIKRKNHKTEVESNAWSSAFSKPSAAATGASKDIWGSSDPFASQDLSAANMFQVLDDQGEVVPGMEEWYKGERGGRHGWFPKAYVEKLNESASLFSSQPSTSDLFGSAFQPVLSSSQTAVTPVGGGDGLTTSAFEPQVSDSFQPTPGESKKAPEGLKALAIYQWKARQDNHLSFNKDDVVAIMEQEDMWWMGEMNGKVGWFPKAYVKLLESEKPLSSCVEKSLCHSSETPSPMGTLERNGSARDSPALEKKGGKLNERYCLLAITFDHPVEYYVAMYSYSTEEPSDLAFGEGDMILVTHKDGDWWTGTLGDKSGIFPANYVKKVEIQVNNPFLLEIIKSCYVCKTMIKRGLSDFVRSRIDSVFFGQSDLIFDSLMGTPPSTNEGLLEHNTASSGHGLCAFASEIAMVIAPYTATGSGQLTLEPGNLIQVRQKSPRGWWEGELQQASGSRSNSPLPQPQPQSQPPPLTPQTPQTPQASQPPQTPSSQQTPAAEQVVALYAYAAQNEDELTFAKDAVITVISRDNDDWWHGEVDGQTGLFPSNYVTPLNTEKSWLSDAVQGNLSGIEKQRQNYIQELITTEESYNADMSIVIEAFCKPLVEAKVLSAQDAEKIFVNWNELIICNKKLLQSLRVRKKMCGKGKVILMIGDILCENLPHMTQYVRFCSCQLSAAALLQRKTETNPEFVEEHKKCVANPATKGMPLSSFLLKPMQRITKYPLIIKEILKYTPEDHPDYGNVVEALMRAEELCNQVNEGVRQKENSDRLEWIQRHVHCDGIAENIIFNSVTNCLGPRKLVHTGIVYKVKSNKELLGILFNDFLLFTVASRRLGPSYAASHIFDSNMQLKMYKAPVVLNEVLVKKPVEADADPSHFQISHIDRVYHLKAPNETERDLWIKNIDMLSRQFLDTERKKRERQHSVKLKPVGRLLVIIEEGIKLHSASESGKSDPYCEVSMGTQEHRTRVVPGTLNPKWNSSMQFTIRDLNQDVLCITVYDRDIYSPNGILTLARKKKNNNSDGGVLADFLGRTEVRVSEVQEEARIKKGPITKRLILHEVETGEVVVKLDLQLYD</sequence>
<dbReference type="SUPFAM" id="SSF49562">
    <property type="entry name" value="C2 domain (Calcium/lipid-binding domain, CaLB)"/>
    <property type="match status" value="1"/>
</dbReference>
<dbReference type="InterPro" id="IPR000008">
    <property type="entry name" value="C2_dom"/>
</dbReference>
<dbReference type="SMART" id="SM00326">
    <property type="entry name" value="SH3"/>
    <property type="match status" value="5"/>
</dbReference>
<keyword evidence="7" id="KW-0770">Synapse</keyword>
<dbReference type="FunFam" id="1.10.238.10:FF:000055">
    <property type="entry name" value="Intersectin-1 isoform 1"/>
    <property type="match status" value="1"/>
</dbReference>
<feature type="domain" description="C2" evidence="14">
    <location>
        <begin position="1544"/>
        <end position="1680"/>
    </location>
</feature>
<dbReference type="CDD" id="cd11837">
    <property type="entry name" value="SH3_Intersectin_2"/>
    <property type="match status" value="1"/>
</dbReference>
<dbReference type="CDD" id="cd00160">
    <property type="entry name" value="RhoGEF"/>
    <property type="match status" value="1"/>
</dbReference>
<dbReference type="CDD" id="cd00052">
    <property type="entry name" value="EH"/>
    <property type="match status" value="1"/>
</dbReference>
<dbReference type="PROSITE" id="PS50031">
    <property type="entry name" value="EH"/>
    <property type="match status" value="1"/>
</dbReference>
<evidence type="ECO:0000256" key="3">
    <source>
        <dbReference type="ARBA" id="ARBA00022443"/>
    </source>
</evidence>
<reference evidence="18 19" key="1">
    <citation type="submission" date="2018-04" db="EMBL/GenBank/DDBJ databases">
        <title>The genome of golden apple snail Pomacea canaliculata provides insight into stress tolerance and invasive adaptation.</title>
        <authorList>
            <person name="Liu C."/>
            <person name="Liu B."/>
            <person name="Ren Y."/>
            <person name="Zhang Y."/>
            <person name="Wang H."/>
            <person name="Li S."/>
            <person name="Jiang F."/>
            <person name="Yin L."/>
            <person name="Zhang G."/>
            <person name="Qian W."/>
            <person name="Fan W."/>
        </authorList>
    </citation>
    <scope>NUCLEOTIDE SEQUENCE [LARGE SCALE GENOMIC DNA]</scope>
    <source>
        <strain evidence="18">SZHN2017</strain>
        <tissue evidence="18">Muscle</tissue>
    </source>
</reference>
<dbReference type="InterPro" id="IPR018247">
    <property type="entry name" value="EF_Hand_1_Ca_BS"/>
</dbReference>
<dbReference type="Pfam" id="PF00621">
    <property type="entry name" value="RhoGEF"/>
    <property type="match status" value="1"/>
</dbReference>
<accession>A0A2T7P3X6</accession>
<dbReference type="CDD" id="cd11838">
    <property type="entry name" value="SH3_Intersectin_3"/>
    <property type="match status" value="1"/>
</dbReference>
<evidence type="ECO:0000256" key="8">
    <source>
        <dbReference type="ARBA" id="ARBA00023273"/>
    </source>
</evidence>
<evidence type="ECO:0000256" key="2">
    <source>
        <dbReference type="ARBA" id="ARBA00004496"/>
    </source>
</evidence>
<evidence type="ECO:0000256" key="6">
    <source>
        <dbReference type="ARBA" id="ARBA00022837"/>
    </source>
</evidence>
<dbReference type="Proteomes" id="UP000245119">
    <property type="component" value="Linkage Group LG6"/>
</dbReference>
<dbReference type="OrthoDB" id="2015333at2759"/>
<feature type="compositionally biased region" description="Pro residues" evidence="11">
    <location>
        <begin position="1093"/>
        <end position="1107"/>
    </location>
</feature>
<dbReference type="Pfam" id="PF00018">
    <property type="entry name" value="SH3_1"/>
    <property type="match status" value="3"/>
</dbReference>
<evidence type="ECO:0000256" key="1">
    <source>
        <dbReference type="ARBA" id="ARBA00004316"/>
    </source>
</evidence>
<evidence type="ECO:0000256" key="5">
    <source>
        <dbReference type="ARBA" id="ARBA00022583"/>
    </source>
</evidence>
<dbReference type="PROSITE" id="PS50010">
    <property type="entry name" value="DH_2"/>
    <property type="match status" value="1"/>
</dbReference>
<dbReference type="PANTHER" id="PTHR46006:SF6">
    <property type="entry name" value="INTERSECTIN-2 ISOFORM X1"/>
    <property type="match status" value="1"/>
</dbReference>
<dbReference type="InterPro" id="IPR051480">
    <property type="entry name" value="Endocytic_GEF_Adapter"/>
</dbReference>
<feature type="region of interest" description="Disordered" evidence="11">
    <location>
        <begin position="610"/>
        <end position="655"/>
    </location>
</feature>
<keyword evidence="6" id="KW-0106">Calcium</keyword>
<dbReference type="PRINTS" id="PR00452">
    <property type="entry name" value="SH3DOMAIN"/>
</dbReference>
<feature type="domain" description="EF-hand" evidence="17">
    <location>
        <begin position="232"/>
        <end position="254"/>
    </location>
</feature>
<dbReference type="GO" id="GO:0035556">
    <property type="term" value="P:intracellular signal transduction"/>
    <property type="evidence" value="ECO:0007669"/>
    <property type="project" value="InterPro"/>
</dbReference>
<name>A0A2T7P3X6_POMCA</name>
<dbReference type="InterPro" id="IPR035899">
    <property type="entry name" value="DBL_dom_sf"/>
</dbReference>
<dbReference type="FunFam" id="2.30.30.40:FF:000072">
    <property type="entry name" value="Unconventional Myosin IB"/>
    <property type="match status" value="1"/>
</dbReference>
<evidence type="ECO:0000259" key="14">
    <source>
        <dbReference type="PROSITE" id="PS50004"/>
    </source>
</evidence>
<feature type="compositionally biased region" description="Low complexity" evidence="11">
    <location>
        <begin position="1108"/>
        <end position="1129"/>
    </location>
</feature>
<dbReference type="CDD" id="cd11840">
    <property type="entry name" value="SH3_Intersectin_5"/>
    <property type="match status" value="1"/>
</dbReference>
<evidence type="ECO:0000313" key="19">
    <source>
        <dbReference type="Proteomes" id="UP000245119"/>
    </source>
</evidence>
<evidence type="ECO:0000256" key="10">
    <source>
        <dbReference type="PROSITE-ProRule" id="PRU00192"/>
    </source>
</evidence>
<dbReference type="Pfam" id="PF00168">
    <property type="entry name" value="C2"/>
    <property type="match status" value="1"/>
</dbReference>
<dbReference type="SMART" id="SM00233">
    <property type="entry name" value="PH"/>
    <property type="match status" value="1"/>
</dbReference>
<dbReference type="Pfam" id="PF14604">
    <property type="entry name" value="SH3_9"/>
    <property type="match status" value="1"/>
</dbReference>
<keyword evidence="8" id="KW-0966">Cell projection</keyword>
<feature type="domain" description="EF-hand" evidence="17">
    <location>
        <begin position="103"/>
        <end position="127"/>
    </location>
</feature>
<dbReference type="PRINTS" id="PR00499">
    <property type="entry name" value="P67PHOX"/>
</dbReference>
<feature type="domain" description="DH" evidence="15">
    <location>
        <begin position="1206"/>
        <end position="1392"/>
    </location>
</feature>
<dbReference type="SUPFAM" id="SSF47473">
    <property type="entry name" value="EF-hand"/>
    <property type="match status" value="2"/>
</dbReference>
<dbReference type="GO" id="GO:0005509">
    <property type="term" value="F:calcium ion binding"/>
    <property type="evidence" value="ECO:0007669"/>
    <property type="project" value="InterPro"/>
</dbReference>
<feature type="domain" description="SH3" evidence="12">
    <location>
        <begin position="1128"/>
        <end position="1187"/>
    </location>
</feature>
<dbReference type="InterPro" id="IPR035892">
    <property type="entry name" value="C2_domain_sf"/>
</dbReference>
<dbReference type="PROSITE" id="PS50222">
    <property type="entry name" value="EF_HAND_2"/>
    <property type="match status" value="2"/>
</dbReference>
<dbReference type="PANTHER" id="PTHR46006">
    <property type="entry name" value="RHO GUANINE NUCLEOTIDE EXCHANGE FACTOR AT 64C, ISOFORM A"/>
    <property type="match status" value="1"/>
</dbReference>
<organism evidence="18 19">
    <name type="scientific">Pomacea canaliculata</name>
    <name type="common">Golden apple snail</name>
    <dbReference type="NCBI Taxonomy" id="400727"/>
    <lineage>
        <taxon>Eukaryota</taxon>
        <taxon>Metazoa</taxon>
        <taxon>Spiralia</taxon>
        <taxon>Lophotrochozoa</taxon>
        <taxon>Mollusca</taxon>
        <taxon>Gastropoda</taxon>
        <taxon>Caenogastropoda</taxon>
        <taxon>Architaenioglossa</taxon>
        <taxon>Ampullarioidea</taxon>
        <taxon>Ampullariidae</taxon>
        <taxon>Pomacea</taxon>
    </lineage>
</organism>
<evidence type="ECO:0000256" key="9">
    <source>
        <dbReference type="ARBA" id="ARBA00034103"/>
    </source>
</evidence>
<dbReference type="SUPFAM" id="SSF48065">
    <property type="entry name" value="DBL homology domain (DH-domain)"/>
    <property type="match status" value="1"/>
</dbReference>
<dbReference type="InterPro" id="IPR001331">
    <property type="entry name" value="GDS_CDC24_CS"/>
</dbReference>
<dbReference type="GO" id="GO:0006897">
    <property type="term" value="P:endocytosis"/>
    <property type="evidence" value="ECO:0007669"/>
    <property type="project" value="UniProtKB-KW"/>
</dbReference>
<evidence type="ECO:0000259" key="15">
    <source>
        <dbReference type="PROSITE" id="PS50010"/>
    </source>
</evidence>
<comment type="subcellular location">
    <subcellularLocation>
        <location evidence="1">Cell projection</location>
    </subcellularLocation>
    <subcellularLocation>
        <location evidence="2">Cytoplasm</location>
    </subcellularLocation>
    <subcellularLocation>
        <location evidence="9">Synapse</location>
    </subcellularLocation>
</comment>
<dbReference type="Pfam" id="PF16652">
    <property type="entry name" value="PH_13"/>
    <property type="match status" value="1"/>
</dbReference>
<dbReference type="Gene3D" id="2.60.40.150">
    <property type="entry name" value="C2 domain"/>
    <property type="match status" value="1"/>
</dbReference>
<dbReference type="SUPFAM" id="SSF50729">
    <property type="entry name" value="PH domain-like"/>
    <property type="match status" value="1"/>
</dbReference>
<feature type="domain" description="SH3" evidence="12">
    <location>
        <begin position="1039"/>
        <end position="1101"/>
    </location>
</feature>
<feature type="domain" description="SH3" evidence="12">
    <location>
        <begin position="792"/>
        <end position="850"/>
    </location>
</feature>
<feature type="region of interest" description="Disordered" evidence="11">
    <location>
        <begin position="863"/>
        <end position="887"/>
    </location>
</feature>
<feature type="domain" description="PH" evidence="13">
    <location>
        <begin position="1431"/>
        <end position="1539"/>
    </location>
</feature>
<evidence type="ECO:0000313" key="18">
    <source>
        <dbReference type="EMBL" id="PVD28103.1"/>
    </source>
</evidence>
<dbReference type="GO" id="GO:0042995">
    <property type="term" value="C:cell projection"/>
    <property type="evidence" value="ECO:0007669"/>
    <property type="project" value="UniProtKB-SubCell"/>
</dbReference>
<proteinExistence type="predicted"/>
<dbReference type="InterPro" id="IPR001849">
    <property type="entry name" value="PH_domain"/>
</dbReference>
<feature type="domain" description="SH3" evidence="12">
    <location>
        <begin position="907"/>
        <end position="965"/>
    </location>
</feature>
<feature type="domain" description="EH" evidence="16">
    <location>
        <begin position="52"/>
        <end position="141"/>
    </location>
</feature>
<evidence type="ECO:0000259" key="16">
    <source>
        <dbReference type="PROSITE" id="PS50031"/>
    </source>
</evidence>
<dbReference type="Gene3D" id="2.30.29.30">
    <property type="entry name" value="Pleckstrin-homology domain (PH domain)/Phosphotyrosine-binding domain (PTB)"/>
    <property type="match status" value="1"/>
</dbReference>
<keyword evidence="5" id="KW-0254">Endocytosis</keyword>
<dbReference type="PROSITE" id="PS00018">
    <property type="entry name" value="EF_HAND_1"/>
    <property type="match status" value="2"/>
</dbReference>
<dbReference type="Gene3D" id="1.20.900.10">
    <property type="entry name" value="Dbl homology (DH) domain"/>
    <property type="match status" value="1"/>
</dbReference>
<evidence type="ECO:0000259" key="17">
    <source>
        <dbReference type="PROSITE" id="PS50222"/>
    </source>
</evidence>
<dbReference type="SMART" id="SM00325">
    <property type="entry name" value="RhoGEF"/>
    <property type="match status" value="1"/>
</dbReference>
<evidence type="ECO:0008006" key="20">
    <source>
        <dbReference type="Google" id="ProtNLM"/>
    </source>
</evidence>
<keyword evidence="4" id="KW-0963">Cytoplasm</keyword>
<evidence type="ECO:0000259" key="12">
    <source>
        <dbReference type="PROSITE" id="PS50002"/>
    </source>
</evidence>
<dbReference type="InterPro" id="IPR011993">
    <property type="entry name" value="PH-like_dom_sf"/>
</dbReference>
<feature type="compositionally biased region" description="Basic and acidic residues" evidence="11">
    <location>
        <begin position="611"/>
        <end position="650"/>
    </location>
</feature>
<evidence type="ECO:0000256" key="4">
    <source>
        <dbReference type="ARBA" id="ARBA00022490"/>
    </source>
</evidence>
<gene>
    <name evidence="18" type="ORF">C0Q70_10685</name>
</gene>
<comment type="caution">
    <text evidence="18">The sequence shown here is derived from an EMBL/GenBank/DDBJ whole genome shotgun (WGS) entry which is preliminary data.</text>
</comment>
<dbReference type="Pfam" id="PF12763">
    <property type="entry name" value="EH"/>
    <property type="match status" value="1"/>
</dbReference>
<dbReference type="GO" id="GO:0035025">
    <property type="term" value="P:positive regulation of Rho protein signal transduction"/>
    <property type="evidence" value="ECO:0007669"/>
    <property type="project" value="TreeGrafter"/>
</dbReference>
<dbReference type="SMART" id="SM00027">
    <property type="entry name" value="EH"/>
    <property type="match status" value="2"/>
</dbReference>
<evidence type="ECO:0000256" key="11">
    <source>
        <dbReference type="SAM" id="MobiDB-lite"/>
    </source>
</evidence>
<dbReference type="SUPFAM" id="SSF50044">
    <property type="entry name" value="SH3-domain"/>
    <property type="match status" value="5"/>
</dbReference>
<dbReference type="Gene3D" id="2.30.30.40">
    <property type="entry name" value="SH3 Domains"/>
    <property type="match status" value="5"/>
</dbReference>
<dbReference type="InterPro" id="IPR011992">
    <property type="entry name" value="EF-hand-dom_pair"/>
</dbReference>
<keyword evidence="3 10" id="KW-0728">SH3 domain</keyword>
<dbReference type="SMART" id="SM00239">
    <property type="entry name" value="C2"/>
    <property type="match status" value="1"/>
</dbReference>
<dbReference type="PROSITE" id="PS50004">
    <property type="entry name" value="C2"/>
    <property type="match status" value="1"/>
</dbReference>
<dbReference type="GO" id="GO:0005085">
    <property type="term" value="F:guanyl-nucleotide exchange factor activity"/>
    <property type="evidence" value="ECO:0007669"/>
    <property type="project" value="InterPro"/>
</dbReference>
<dbReference type="PROSITE" id="PS00741">
    <property type="entry name" value="DH_1"/>
    <property type="match status" value="1"/>
</dbReference>
<dbReference type="InterPro" id="IPR036028">
    <property type="entry name" value="SH3-like_dom_sf"/>
</dbReference>
<feature type="region of interest" description="Disordered" evidence="11">
    <location>
        <begin position="1079"/>
        <end position="1129"/>
    </location>
</feature>
<dbReference type="GO" id="GO:0005737">
    <property type="term" value="C:cytoplasm"/>
    <property type="evidence" value="ECO:0007669"/>
    <property type="project" value="UniProtKB-SubCell"/>
</dbReference>
<dbReference type="Gene3D" id="1.10.238.10">
    <property type="entry name" value="EF-hand"/>
    <property type="match status" value="2"/>
</dbReference>
<keyword evidence="19" id="KW-1185">Reference proteome</keyword>
<dbReference type="InterPro" id="IPR000261">
    <property type="entry name" value="EH_dom"/>
</dbReference>
<evidence type="ECO:0000256" key="7">
    <source>
        <dbReference type="ARBA" id="ARBA00023018"/>
    </source>
</evidence>
<dbReference type="PROSITE" id="PS50003">
    <property type="entry name" value="PH_DOMAIN"/>
    <property type="match status" value="1"/>
</dbReference>
<dbReference type="InterPro" id="IPR001452">
    <property type="entry name" value="SH3_domain"/>
</dbReference>
<dbReference type="STRING" id="400727.A0A2T7P3X6"/>
<dbReference type="PROSITE" id="PS50002">
    <property type="entry name" value="SH3"/>
    <property type="match status" value="4"/>
</dbReference>